<dbReference type="Pfam" id="PF25021">
    <property type="entry name" value="TEN_NHL"/>
    <property type="match status" value="1"/>
</dbReference>
<dbReference type="PANTHER" id="PTHR46388:SF2">
    <property type="entry name" value="NHL REPEAT-CONTAINING PROTEIN 2"/>
    <property type="match status" value="1"/>
</dbReference>
<evidence type="ECO:0000313" key="4">
    <source>
        <dbReference type="EMBL" id="SCY70582.1"/>
    </source>
</evidence>
<feature type="domain" description="GGDEF" evidence="3">
    <location>
        <begin position="29"/>
        <end position="163"/>
    </location>
</feature>
<accession>A0A1G5I3E6</accession>
<organism evidence="4 5">
    <name type="scientific">Alkaliphilus peptidifermentans DSM 18978</name>
    <dbReference type="NCBI Taxonomy" id="1120976"/>
    <lineage>
        <taxon>Bacteria</taxon>
        <taxon>Bacillati</taxon>
        <taxon>Bacillota</taxon>
        <taxon>Clostridia</taxon>
        <taxon>Peptostreptococcales</taxon>
        <taxon>Natronincolaceae</taxon>
        <taxon>Alkaliphilus</taxon>
    </lineage>
</organism>
<evidence type="ECO:0000256" key="2">
    <source>
        <dbReference type="PROSITE-ProRule" id="PRU00504"/>
    </source>
</evidence>
<reference evidence="4 5" key="1">
    <citation type="submission" date="2016-10" db="EMBL/GenBank/DDBJ databases">
        <authorList>
            <person name="de Groot N.N."/>
        </authorList>
    </citation>
    <scope>NUCLEOTIDE SEQUENCE [LARGE SCALE GENOMIC DNA]</scope>
    <source>
        <strain evidence="4 5">DSM 18978</strain>
    </source>
</reference>
<dbReference type="SMART" id="SM00267">
    <property type="entry name" value="GGDEF"/>
    <property type="match status" value="1"/>
</dbReference>
<dbReference type="InterPro" id="IPR011042">
    <property type="entry name" value="6-blade_b-propeller_TolB-like"/>
</dbReference>
<dbReference type="Pfam" id="PF00990">
    <property type="entry name" value="GGDEF"/>
    <property type="match status" value="1"/>
</dbReference>
<dbReference type="PROSITE" id="PS50887">
    <property type="entry name" value="GGDEF"/>
    <property type="match status" value="1"/>
</dbReference>
<protein>
    <submittedName>
        <fullName evidence="4">Diguanylate cyclase (GGDEF) domain-containing protein</fullName>
    </submittedName>
</protein>
<name>A0A1G5I3E6_9FIRM</name>
<dbReference type="Gene3D" id="3.30.70.270">
    <property type="match status" value="1"/>
</dbReference>
<dbReference type="InterPro" id="IPR056822">
    <property type="entry name" value="TEN_NHL"/>
</dbReference>
<dbReference type="InterPro" id="IPR043128">
    <property type="entry name" value="Rev_trsase/Diguanyl_cyclase"/>
</dbReference>
<dbReference type="SUPFAM" id="SSF101898">
    <property type="entry name" value="NHL repeat"/>
    <property type="match status" value="1"/>
</dbReference>
<gene>
    <name evidence="4" type="ORF">SAMN03080606_02238</name>
</gene>
<dbReference type="AlphaFoldDB" id="A0A1G5I3E6"/>
<feature type="repeat" description="NHL" evidence="2">
    <location>
        <begin position="254"/>
        <end position="284"/>
    </location>
</feature>
<dbReference type="SUPFAM" id="SSF55073">
    <property type="entry name" value="Nucleotide cyclase"/>
    <property type="match status" value="1"/>
</dbReference>
<dbReference type="CDD" id="cd01949">
    <property type="entry name" value="GGDEF"/>
    <property type="match status" value="1"/>
</dbReference>
<dbReference type="InterPro" id="IPR029787">
    <property type="entry name" value="Nucleotide_cyclase"/>
</dbReference>
<proteinExistence type="predicted"/>
<dbReference type="Gene3D" id="2.120.10.30">
    <property type="entry name" value="TolB, C-terminal domain"/>
    <property type="match status" value="3"/>
</dbReference>
<evidence type="ECO:0000313" key="5">
    <source>
        <dbReference type="Proteomes" id="UP000198636"/>
    </source>
</evidence>
<dbReference type="PROSITE" id="PS51125">
    <property type="entry name" value="NHL"/>
    <property type="match status" value="1"/>
</dbReference>
<sequence>MSRTIDNLTLVWDRQTSIKNISRNLRNKKQISIALIDIDFFTNIDAKVGGEIGDTILFNIANYLKKTPKVTVGRYGGDEFIMMFLNASEEEVKEKVYAIHKDFKKQRFIPKGSLYEKVPITISIGMAFSSATTNGSFLLLKSAETALAMAKKKGRNRVEVATDMKIQLMRKNGVVTTAVGGGLKGSCKDGEKAFKAEIAEPYGVDLNRRGDLFIVDRGNHRIIKVNYQGRVYTVAGSKDCGYLGDGGLATEALLSKPSGVAIDNNNNIYIADTGNHRIRKVDGKGIITTVAGCELDGYSGDGGSAVLAKLSRPGGVVVDIRGNVYTNDYGNNVIRMITPEGLIYTVAGSGKYGYEGDGRGASEATMDRPYGLAINPDGSMLYIADYGNNCIRQVDMKSKIITTLCGGGKAGYMGDGGDSTEALLDGPYWVCLWGEKYLLIADGNNNCIRIVNLETRRIDTLVGGKEAGYRDSKYIEDVTFNTTAGMAVDTKKEVIYVCDYANNSIRRVLMRDITMPEGI</sequence>
<dbReference type="InterPro" id="IPR000160">
    <property type="entry name" value="GGDEF_dom"/>
</dbReference>
<dbReference type="Proteomes" id="UP000198636">
    <property type="component" value="Unassembled WGS sequence"/>
</dbReference>
<dbReference type="PANTHER" id="PTHR46388">
    <property type="entry name" value="NHL REPEAT-CONTAINING PROTEIN 2"/>
    <property type="match status" value="1"/>
</dbReference>
<dbReference type="NCBIfam" id="TIGR00254">
    <property type="entry name" value="GGDEF"/>
    <property type="match status" value="1"/>
</dbReference>
<dbReference type="InterPro" id="IPR001258">
    <property type="entry name" value="NHL_repeat"/>
</dbReference>
<evidence type="ECO:0000256" key="1">
    <source>
        <dbReference type="ARBA" id="ARBA00022737"/>
    </source>
</evidence>
<evidence type="ECO:0000259" key="3">
    <source>
        <dbReference type="PROSITE" id="PS50887"/>
    </source>
</evidence>
<dbReference type="EMBL" id="FMUS01000013">
    <property type="protein sequence ID" value="SCY70582.1"/>
    <property type="molecule type" value="Genomic_DNA"/>
</dbReference>
<dbReference type="RefSeq" id="WP_091543329.1">
    <property type="nucleotide sequence ID" value="NZ_FMUS01000013.1"/>
</dbReference>
<dbReference type="STRING" id="1120976.SAMN03080606_02238"/>
<dbReference type="OrthoDB" id="1916908at2"/>
<keyword evidence="1" id="KW-0677">Repeat</keyword>
<keyword evidence="5" id="KW-1185">Reference proteome</keyword>